<organism evidence="3">
    <name type="scientific">Methanotorris igneus (strain DSM 5666 / JCM 11834 / Kol 5)</name>
    <dbReference type="NCBI Taxonomy" id="880724"/>
    <lineage>
        <taxon>Archaea</taxon>
        <taxon>Methanobacteriati</taxon>
        <taxon>Methanobacteriota</taxon>
        <taxon>Methanomada group</taxon>
        <taxon>Methanococci</taxon>
        <taxon>Methanococcales</taxon>
        <taxon>Methanocaldococcaceae</taxon>
        <taxon>Methanotorris</taxon>
    </lineage>
</organism>
<comment type="similarity">
    <text evidence="1">Belongs to the UPF0216 family.</text>
</comment>
<reference evidence="2 3" key="1">
    <citation type="submission" date="2011-05" db="EMBL/GenBank/DDBJ databases">
        <title>Complete sequence of Methanotorris igneus Kol 5.</title>
        <authorList>
            <consortium name="US DOE Joint Genome Institute"/>
            <person name="Lucas S."/>
            <person name="Han J."/>
            <person name="Lapidus A."/>
            <person name="Cheng J.-F."/>
            <person name="Goodwin L."/>
            <person name="Pitluck S."/>
            <person name="Peters L."/>
            <person name="Mikhailova N."/>
            <person name="Chertkov O."/>
            <person name="Han C."/>
            <person name="Tapia R."/>
            <person name="Land M."/>
            <person name="Hauser L."/>
            <person name="Kyrpides N."/>
            <person name="Ivanova N."/>
            <person name="Pagani I."/>
            <person name="Sieprawska-Lupa M."/>
            <person name="Whitman W."/>
            <person name="Woyke T."/>
        </authorList>
    </citation>
    <scope>NUCLEOTIDE SEQUENCE [LARGE SCALE GENOMIC DNA]</scope>
    <source>
        <strain evidence="3">DSM 5666 / JCM 11834 / Kol 5</strain>
    </source>
</reference>
<dbReference type="Pfam" id="PF01886">
    <property type="entry name" value="DUF61"/>
    <property type="match status" value="1"/>
</dbReference>
<dbReference type="EMBL" id="CP002737">
    <property type="protein sequence ID" value="AEF96290.1"/>
    <property type="molecule type" value="Genomic_DNA"/>
</dbReference>
<dbReference type="AlphaFoldDB" id="F6BCS9"/>
<dbReference type="InterPro" id="IPR002746">
    <property type="entry name" value="UPF0216"/>
</dbReference>
<dbReference type="Proteomes" id="UP000009227">
    <property type="component" value="Chromosome"/>
</dbReference>
<proteinExistence type="inferred from homology"/>
<dbReference type="HAMAP" id="MF_00585">
    <property type="entry name" value="UPF0216"/>
    <property type="match status" value="1"/>
</dbReference>
<evidence type="ECO:0000313" key="3">
    <source>
        <dbReference type="Proteomes" id="UP000009227"/>
    </source>
</evidence>
<protein>
    <recommendedName>
        <fullName evidence="1">UPF0216 protein Metig_0742</fullName>
    </recommendedName>
</protein>
<sequence length="129" mass="15148">MDKEIYRLIYDLSPRFKRKTLGELLNEDKPYIIVNGKRHRIKKRELLKLKEIASEDLEIPIVLEVDASLESGTIKVSGKEAVKVVSKILGREYNPFSEEDVLYIYKPELRILRRELPTTTQLLFRLSMD</sequence>
<evidence type="ECO:0000256" key="1">
    <source>
        <dbReference type="HAMAP-Rule" id="MF_00585"/>
    </source>
</evidence>
<dbReference type="RefSeq" id="WP_013798893.1">
    <property type="nucleotide sequence ID" value="NC_015562.1"/>
</dbReference>
<gene>
    <name evidence="2" type="ordered locus">Metig_0742</name>
</gene>
<dbReference type="NCBIfam" id="NF003153">
    <property type="entry name" value="PRK04115.1"/>
    <property type="match status" value="1"/>
</dbReference>
<dbReference type="KEGG" id="mig:Metig_0742"/>
<dbReference type="OrthoDB" id="18795at2157"/>
<keyword evidence="3" id="KW-1185">Reference proteome</keyword>
<name>F6BCS9_METIK</name>
<dbReference type="STRING" id="880724.Metig_0742"/>
<dbReference type="PIRSF" id="PIRSF005264">
    <property type="entry name" value="UCP005264"/>
    <property type="match status" value="1"/>
</dbReference>
<dbReference type="GeneID" id="10643581"/>
<dbReference type="HOGENOM" id="CLU_146474_1_0_2"/>
<accession>F6BCS9</accession>
<evidence type="ECO:0000313" key="2">
    <source>
        <dbReference type="EMBL" id="AEF96290.1"/>
    </source>
</evidence>